<dbReference type="InterPro" id="IPR046201">
    <property type="entry name" value="DUF6234"/>
</dbReference>
<accession>A0ABU3AL46</accession>
<dbReference type="Proteomes" id="UP001180724">
    <property type="component" value="Unassembled WGS sequence"/>
</dbReference>
<name>A0ABU3AL46_9ACTN</name>
<keyword evidence="2" id="KW-1133">Transmembrane helix</keyword>
<feature type="region of interest" description="Disordered" evidence="1">
    <location>
        <begin position="1"/>
        <end position="22"/>
    </location>
</feature>
<sequence length="164" mass="16674">MSLPAAPPAFDATPGPGRRRRADRGADIGAGCGLVFVESSVLVVIFGLWFLSGFRLDPAKSVTTDSLWNYLAAAGGVGVLAVVAAATAAWAGAVATVVSQAVMAALICGLVFGGVEVQSHQDQRCRDTPSAVGCRLPQDRTTPSAQGPDARRLMGGARGLQAPG</sequence>
<reference evidence="4" key="1">
    <citation type="submission" date="2024-05" db="EMBL/GenBank/DDBJ databases">
        <title>30 novel species of actinomycetes from the DSMZ collection.</title>
        <authorList>
            <person name="Nouioui I."/>
        </authorList>
    </citation>
    <scope>NUCLEOTIDE SEQUENCE</scope>
    <source>
        <strain evidence="4">DSM 40712</strain>
    </source>
</reference>
<keyword evidence="2" id="KW-0812">Transmembrane</keyword>
<gene>
    <name evidence="4" type="ORF">RM812_06125</name>
</gene>
<dbReference type="EMBL" id="JAVRFH010000004">
    <property type="protein sequence ID" value="MDT0609808.1"/>
    <property type="molecule type" value="Genomic_DNA"/>
</dbReference>
<organism evidence="4 5">
    <name type="scientific">Streptomyces lancefieldiae</name>
    <dbReference type="NCBI Taxonomy" id="3075520"/>
    <lineage>
        <taxon>Bacteria</taxon>
        <taxon>Bacillati</taxon>
        <taxon>Actinomycetota</taxon>
        <taxon>Actinomycetes</taxon>
        <taxon>Kitasatosporales</taxon>
        <taxon>Streptomycetaceae</taxon>
        <taxon>Streptomyces</taxon>
    </lineage>
</organism>
<proteinExistence type="predicted"/>
<feature type="region of interest" description="Disordered" evidence="1">
    <location>
        <begin position="128"/>
        <end position="164"/>
    </location>
</feature>
<evidence type="ECO:0000313" key="5">
    <source>
        <dbReference type="Proteomes" id="UP001180724"/>
    </source>
</evidence>
<evidence type="ECO:0000259" key="3">
    <source>
        <dbReference type="Pfam" id="PF19747"/>
    </source>
</evidence>
<evidence type="ECO:0000256" key="1">
    <source>
        <dbReference type="SAM" id="MobiDB-lite"/>
    </source>
</evidence>
<evidence type="ECO:0000313" key="4">
    <source>
        <dbReference type="EMBL" id="MDT0609808.1"/>
    </source>
</evidence>
<feature type="domain" description="DUF6234" evidence="3">
    <location>
        <begin position="21"/>
        <end position="135"/>
    </location>
</feature>
<keyword evidence="2" id="KW-0472">Membrane</keyword>
<feature type="transmembrane region" description="Helical" evidence="2">
    <location>
        <begin position="70"/>
        <end position="90"/>
    </location>
</feature>
<feature type="transmembrane region" description="Helical" evidence="2">
    <location>
        <begin position="97"/>
        <end position="115"/>
    </location>
</feature>
<dbReference type="RefSeq" id="WP_311571356.1">
    <property type="nucleotide sequence ID" value="NZ_JAVRFH010000004.1"/>
</dbReference>
<keyword evidence="5" id="KW-1185">Reference proteome</keyword>
<protein>
    <submittedName>
        <fullName evidence="4">DUF6234 family protein</fullName>
    </submittedName>
</protein>
<comment type="caution">
    <text evidence="4">The sequence shown here is derived from an EMBL/GenBank/DDBJ whole genome shotgun (WGS) entry which is preliminary data.</text>
</comment>
<evidence type="ECO:0000256" key="2">
    <source>
        <dbReference type="SAM" id="Phobius"/>
    </source>
</evidence>
<feature type="transmembrane region" description="Helical" evidence="2">
    <location>
        <begin position="28"/>
        <end position="50"/>
    </location>
</feature>
<dbReference type="Pfam" id="PF19747">
    <property type="entry name" value="DUF6234"/>
    <property type="match status" value="1"/>
</dbReference>